<proteinExistence type="predicted"/>
<reference evidence="2" key="1">
    <citation type="submission" date="2020-07" db="EMBL/GenBank/DDBJ databases">
        <title>Draft Genome Sequence of a Deep-Sea Yeast, Naganishia (Cryptococcus) liquefaciens strain N6.</title>
        <authorList>
            <person name="Han Y.W."/>
            <person name="Kajitani R."/>
            <person name="Morimoto H."/>
            <person name="Parhat M."/>
            <person name="Tsubouchi H."/>
            <person name="Bakenova O."/>
            <person name="Ogata M."/>
            <person name="Argunhan B."/>
            <person name="Aoki R."/>
            <person name="Kajiwara S."/>
            <person name="Itoh T."/>
            <person name="Iwasaki H."/>
        </authorList>
    </citation>
    <scope>NUCLEOTIDE SEQUENCE</scope>
    <source>
        <strain evidence="2">N6</strain>
    </source>
</reference>
<evidence type="ECO:0000313" key="2">
    <source>
        <dbReference type="EMBL" id="GHJ83993.1"/>
    </source>
</evidence>
<protein>
    <recommendedName>
        <fullName evidence="1">Pyridoxamine 5'-phosphate oxidase Alr4036 family FMN-binding domain-containing protein</fullName>
    </recommendedName>
</protein>
<feature type="domain" description="Pyridoxamine 5'-phosphate oxidase Alr4036 family FMN-binding" evidence="1">
    <location>
        <begin position="22"/>
        <end position="111"/>
    </location>
</feature>
<dbReference type="Proteomes" id="UP000620104">
    <property type="component" value="Unassembled WGS sequence"/>
</dbReference>
<comment type="caution">
    <text evidence="2">The sequence shown here is derived from an EMBL/GenBank/DDBJ whole genome shotgun (WGS) entry which is preliminary data.</text>
</comment>
<evidence type="ECO:0000259" key="1">
    <source>
        <dbReference type="Pfam" id="PF12766"/>
    </source>
</evidence>
<keyword evidence="3" id="KW-1185">Reference proteome</keyword>
<dbReference type="PANTHER" id="PTHR28243:SF1">
    <property type="entry name" value="PYRIDOXAMINE 5'-PHOSPHATE OXIDASE ALR4036 FAMILY FMN-BINDING DOMAIN-CONTAINING PROTEIN"/>
    <property type="match status" value="1"/>
</dbReference>
<sequence length="250" mass="28038">MNTDSEGNLALYTSASANGRPGWVEHFESQLKDHPAAKSYPFASVDPSTGAPKVRYVVHRALTPHSSILLFTSDIRMNKVNHLEKSPLAESSFWIDETGVQFRIAGKAYVVPPDADKSDSSRTAAQGIIESMGTQGDEKTVDWWIEERERNWRDGISGHLRATFARPKPGTPLDQCHVKPEDWTETIKPDGHTDEQKEEIARAKSHFTLVALAPETVEMLELKVVPNRRTVWTRRDEAGEIKWDVQAVVP</sequence>
<dbReference type="OrthoDB" id="434253at2759"/>
<accession>A0A8H3YCA8</accession>
<dbReference type="Pfam" id="PF12766">
    <property type="entry name" value="Pyridox_oxase_2"/>
    <property type="match status" value="1"/>
</dbReference>
<organism evidence="2 3">
    <name type="scientific">Naganishia liquefaciens</name>
    <dbReference type="NCBI Taxonomy" id="104408"/>
    <lineage>
        <taxon>Eukaryota</taxon>
        <taxon>Fungi</taxon>
        <taxon>Dikarya</taxon>
        <taxon>Basidiomycota</taxon>
        <taxon>Agaricomycotina</taxon>
        <taxon>Tremellomycetes</taxon>
        <taxon>Filobasidiales</taxon>
        <taxon>Filobasidiaceae</taxon>
        <taxon>Naganishia</taxon>
    </lineage>
</organism>
<dbReference type="InterPro" id="IPR024624">
    <property type="entry name" value="Pyridox_Oxase_Alr4036_FMN-bd"/>
</dbReference>
<dbReference type="GO" id="GO:0010181">
    <property type="term" value="F:FMN binding"/>
    <property type="evidence" value="ECO:0007669"/>
    <property type="project" value="InterPro"/>
</dbReference>
<evidence type="ECO:0000313" key="3">
    <source>
        <dbReference type="Proteomes" id="UP000620104"/>
    </source>
</evidence>
<gene>
    <name evidence="2" type="ORF">NliqN6_0395</name>
</gene>
<dbReference type="EMBL" id="BLZA01000005">
    <property type="protein sequence ID" value="GHJ83993.1"/>
    <property type="molecule type" value="Genomic_DNA"/>
</dbReference>
<dbReference type="AlphaFoldDB" id="A0A8H3YCA8"/>
<dbReference type="SUPFAM" id="SSF50475">
    <property type="entry name" value="FMN-binding split barrel"/>
    <property type="match status" value="1"/>
</dbReference>
<dbReference type="InterPro" id="IPR012349">
    <property type="entry name" value="Split_barrel_FMN-bd"/>
</dbReference>
<dbReference type="PANTHER" id="PTHR28243">
    <property type="entry name" value="AGL049CP"/>
    <property type="match status" value="1"/>
</dbReference>
<dbReference type="Gene3D" id="2.30.110.10">
    <property type="entry name" value="Electron Transport, Fmn-binding Protein, Chain A"/>
    <property type="match status" value="1"/>
</dbReference>
<name>A0A8H3YCA8_9TREE</name>